<evidence type="ECO:0000256" key="3">
    <source>
        <dbReference type="ARBA" id="ARBA00004961"/>
    </source>
</evidence>
<name>A0A1A9GQG0_9ACTN</name>
<accession>A0A1A9GQG0</accession>
<keyword evidence="10" id="KW-1185">Reference proteome</keyword>
<dbReference type="Proteomes" id="UP000077868">
    <property type="component" value="Chromosome"/>
</dbReference>
<dbReference type="NCBIfam" id="TIGR01198">
    <property type="entry name" value="pgl"/>
    <property type="match status" value="1"/>
</dbReference>
<dbReference type="GO" id="GO:0017057">
    <property type="term" value="F:6-phosphogluconolactonase activity"/>
    <property type="evidence" value="ECO:0007669"/>
    <property type="project" value="UniProtKB-UniRule"/>
</dbReference>
<dbReference type="InterPro" id="IPR039104">
    <property type="entry name" value="6PGL"/>
</dbReference>
<dbReference type="OrthoDB" id="9810967at2"/>
<dbReference type="InterPro" id="IPR006148">
    <property type="entry name" value="Glc/Gal-6P_isomerase"/>
</dbReference>
<organism evidence="9 10">
    <name type="scientific">Nocardioides dokdonensis FR1436</name>
    <dbReference type="NCBI Taxonomy" id="1300347"/>
    <lineage>
        <taxon>Bacteria</taxon>
        <taxon>Bacillati</taxon>
        <taxon>Actinomycetota</taxon>
        <taxon>Actinomycetes</taxon>
        <taxon>Propionibacteriales</taxon>
        <taxon>Nocardioidaceae</taxon>
        <taxon>Nocardioides</taxon>
    </lineage>
</organism>
<dbReference type="GO" id="GO:0006098">
    <property type="term" value="P:pentose-phosphate shunt"/>
    <property type="evidence" value="ECO:0007669"/>
    <property type="project" value="UniProtKB-UniPathway"/>
</dbReference>
<reference evidence="9 10" key="1">
    <citation type="submission" date="2016-03" db="EMBL/GenBank/DDBJ databases">
        <title>Complete genome sequence of a soil Actinobacterium, Nocardioides dokdonensis FR1436.</title>
        <authorList>
            <person name="Kwon S.-K."/>
            <person name="Kim K."/>
            <person name="Kim J.F."/>
        </authorList>
    </citation>
    <scope>NUCLEOTIDE SEQUENCE [LARGE SCALE GENOMIC DNA]</scope>
    <source>
        <strain evidence="9 10">FR1436</strain>
    </source>
</reference>
<dbReference type="PANTHER" id="PTHR11054:SF0">
    <property type="entry name" value="6-PHOSPHOGLUCONOLACTONASE"/>
    <property type="match status" value="1"/>
</dbReference>
<dbReference type="UniPathway" id="UPA00115">
    <property type="reaction ID" value="UER00409"/>
</dbReference>
<dbReference type="RefSeq" id="WP_068112326.1">
    <property type="nucleotide sequence ID" value="NZ_CP015079.1"/>
</dbReference>
<dbReference type="InterPro" id="IPR005900">
    <property type="entry name" value="6-phosphogluconolactonase_DevB"/>
</dbReference>
<dbReference type="GO" id="GO:0005975">
    <property type="term" value="P:carbohydrate metabolic process"/>
    <property type="evidence" value="ECO:0007669"/>
    <property type="project" value="UniProtKB-UniRule"/>
</dbReference>
<comment type="function">
    <text evidence="2 7">Hydrolysis of 6-phosphogluconolactone to 6-phosphogluconate.</text>
</comment>
<dbReference type="EMBL" id="CP015079">
    <property type="protein sequence ID" value="ANH39833.1"/>
    <property type="molecule type" value="Genomic_DNA"/>
</dbReference>
<dbReference type="AlphaFoldDB" id="A0A1A9GQG0"/>
<dbReference type="Pfam" id="PF01182">
    <property type="entry name" value="Glucosamine_iso"/>
    <property type="match status" value="1"/>
</dbReference>
<evidence type="ECO:0000259" key="8">
    <source>
        <dbReference type="Pfam" id="PF01182"/>
    </source>
</evidence>
<dbReference type="InterPro" id="IPR037171">
    <property type="entry name" value="NagB/RpiA_transferase-like"/>
</dbReference>
<evidence type="ECO:0000313" key="10">
    <source>
        <dbReference type="Proteomes" id="UP000077868"/>
    </source>
</evidence>
<dbReference type="Gene3D" id="3.40.50.1360">
    <property type="match status" value="1"/>
</dbReference>
<dbReference type="EC" id="3.1.1.31" evidence="5 7"/>
<dbReference type="STRING" id="1300347.I601_3427"/>
<evidence type="ECO:0000256" key="6">
    <source>
        <dbReference type="ARBA" id="ARBA00020337"/>
    </source>
</evidence>
<dbReference type="KEGG" id="ndk:I601_3427"/>
<comment type="catalytic activity">
    <reaction evidence="1 7">
        <text>6-phospho-D-glucono-1,5-lactone + H2O = 6-phospho-D-gluconate + H(+)</text>
        <dbReference type="Rhea" id="RHEA:12556"/>
        <dbReference type="ChEBI" id="CHEBI:15377"/>
        <dbReference type="ChEBI" id="CHEBI:15378"/>
        <dbReference type="ChEBI" id="CHEBI:57955"/>
        <dbReference type="ChEBI" id="CHEBI:58759"/>
        <dbReference type="EC" id="3.1.1.31"/>
    </reaction>
</comment>
<evidence type="ECO:0000256" key="2">
    <source>
        <dbReference type="ARBA" id="ARBA00002681"/>
    </source>
</evidence>
<keyword evidence="7 9" id="KW-0378">Hydrolase</keyword>
<dbReference type="PANTHER" id="PTHR11054">
    <property type="entry name" value="6-PHOSPHOGLUCONOLACTONASE"/>
    <property type="match status" value="1"/>
</dbReference>
<evidence type="ECO:0000313" key="9">
    <source>
        <dbReference type="EMBL" id="ANH39833.1"/>
    </source>
</evidence>
<gene>
    <name evidence="7 9" type="primary">pgl</name>
    <name evidence="9" type="ORF">I601_3427</name>
</gene>
<evidence type="ECO:0000256" key="5">
    <source>
        <dbReference type="ARBA" id="ARBA00013198"/>
    </source>
</evidence>
<dbReference type="PATRIC" id="fig|1300347.3.peg.3435"/>
<dbReference type="CDD" id="cd01400">
    <property type="entry name" value="6PGL"/>
    <property type="match status" value="1"/>
</dbReference>
<comment type="pathway">
    <text evidence="3 7">Carbohydrate degradation; pentose phosphate pathway; D-ribulose 5-phosphate from D-glucose 6-phosphate (oxidative stage): step 2/3.</text>
</comment>
<protein>
    <recommendedName>
        <fullName evidence="6 7">6-phosphogluconolactonase</fullName>
        <shortName evidence="7">6PGL</shortName>
        <ecNumber evidence="5 7">3.1.1.31</ecNumber>
    </recommendedName>
</protein>
<evidence type="ECO:0000256" key="7">
    <source>
        <dbReference type="RuleBase" id="RU365095"/>
    </source>
</evidence>
<dbReference type="SUPFAM" id="SSF100950">
    <property type="entry name" value="NagB/RpiA/CoA transferase-like"/>
    <property type="match status" value="1"/>
</dbReference>
<proteinExistence type="inferred from homology"/>
<feature type="domain" description="Glucosamine/galactosamine-6-phosphate isomerase" evidence="8">
    <location>
        <begin position="12"/>
        <end position="237"/>
    </location>
</feature>
<evidence type="ECO:0000256" key="1">
    <source>
        <dbReference type="ARBA" id="ARBA00000832"/>
    </source>
</evidence>
<evidence type="ECO:0000256" key="4">
    <source>
        <dbReference type="ARBA" id="ARBA00010662"/>
    </source>
</evidence>
<sequence length="247" mass="26125">MATEPLIEVHDDAATLATAVAGELLTRLADAQSAGRVPHVVLTGGSIAGAIHAEVARLSSGTESPPVDWTQVALWWGDDRFVPAASEDRNALQARTAFIEALAIPAAHVHEVPSTDDVATAEEAAQRYADALVEHGADQFEVLMLGVGPDGHVASLFPGFEQLDVRDRDVAAVHDSPKPPPDRVTLTFAALERARSTWFLVSGEEKAEAVARALSPATTSGAETPASVPRGREETTWFLDRAAASRL</sequence>
<comment type="similarity">
    <text evidence="4 7">Belongs to the glucosamine/galactosamine-6-phosphate isomerase family. 6-phosphogluconolactonase subfamily.</text>
</comment>